<reference evidence="1 2" key="1">
    <citation type="journal article" date="2016" name="Nat. Commun.">
        <title>Thousands of microbial genomes shed light on interconnected biogeochemical processes in an aquifer system.</title>
        <authorList>
            <person name="Anantharaman K."/>
            <person name="Brown C.T."/>
            <person name="Hug L.A."/>
            <person name="Sharon I."/>
            <person name="Castelle C.J."/>
            <person name="Probst A.J."/>
            <person name="Thomas B.C."/>
            <person name="Singh A."/>
            <person name="Wilkins M.J."/>
            <person name="Karaoz U."/>
            <person name="Brodie E.L."/>
            <person name="Williams K.H."/>
            <person name="Hubbard S.S."/>
            <person name="Banfield J.F."/>
        </authorList>
    </citation>
    <scope>NUCLEOTIDE SEQUENCE [LARGE SCALE GENOMIC DNA]</scope>
</reference>
<evidence type="ECO:0000313" key="2">
    <source>
        <dbReference type="Proteomes" id="UP000179243"/>
    </source>
</evidence>
<proteinExistence type="predicted"/>
<sequence>MKGLFVMLLIPGIVCATLYRVGPTRALTNLQAVVSTLGPGDTVEVDGDTTYPGGMTFTQAGTSADPIVVRGIRINGRRPVISGGTNTVYFSTPYPYSGPGADHCVFEGFDITGGSFRGLFLQADSLLVRDVVVHDCPAHGILAADQGTGDITLEYVEVHHCGNGASQHQIYVTTDEVHYPGSVFRMRFCYLHDANGGNNVKSRSERNEIYYNWIEGAYYHELELIGPDPGGLEDLPQWSPGLKREDSDVMGNVLRKKRTTASNDTNFAVVRFGGDGTGATSGRYRFVNNTVVCGSGAVFRLFDSLESVEMHNNIFYRSAGVNVTRTVEALWASGSAVLAGSNNWVATGSSNVPAAWTGTQTGSTPGFLGIDDFRLGSGSACINQGIAMPQTISGHEFPSSAFPPAYEPPLRTAVLPGEEVARLQVDAIDMGAYEGAGSNVETGSHPKAQVRVTVVGNGCSGVEFITALRGDARLDIYDVRGRIVFVRHLSLHGNSQIVWNTRALGAGVYVARLSIGDTHQARRVIVLR</sequence>
<gene>
    <name evidence="1" type="ORF">A2519_18950</name>
</gene>
<accession>A0A1F7F677</accession>
<dbReference type="InterPro" id="IPR012334">
    <property type="entry name" value="Pectin_lyas_fold"/>
</dbReference>
<evidence type="ECO:0008006" key="3">
    <source>
        <dbReference type="Google" id="ProtNLM"/>
    </source>
</evidence>
<dbReference type="SUPFAM" id="SSF51126">
    <property type="entry name" value="Pectin lyase-like"/>
    <property type="match status" value="1"/>
</dbReference>
<dbReference type="Gene3D" id="2.160.20.10">
    <property type="entry name" value="Single-stranded right-handed beta-helix, Pectin lyase-like"/>
    <property type="match status" value="1"/>
</dbReference>
<protein>
    <recommendedName>
        <fullName evidence="3">Secretion system C-terminal sorting domain-containing protein</fullName>
    </recommendedName>
</protein>
<evidence type="ECO:0000313" key="1">
    <source>
        <dbReference type="EMBL" id="OGK02141.1"/>
    </source>
</evidence>
<dbReference type="AlphaFoldDB" id="A0A1F7F677"/>
<comment type="caution">
    <text evidence="1">The sequence shown here is derived from an EMBL/GenBank/DDBJ whole genome shotgun (WGS) entry which is preliminary data.</text>
</comment>
<organism evidence="1 2">
    <name type="scientific">Candidatus Raymondbacteria bacterium RIFOXYD12_FULL_49_13</name>
    <dbReference type="NCBI Taxonomy" id="1817890"/>
    <lineage>
        <taxon>Bacteria</taxon>
        <taxon>Raymondiibacteriota</taxon>
    </lineage>
</organism>
<dbReference type="Proteomes" id="UP000179243">
    <property type="component" value="Unassembled WGS sequence"/>
</dbReference>
<dbReference type="InterPro" id="IPR011050">
    <property type="entry name" value="Pectin_lyase_fold/virulence"/>
</dbReference>
<dbReference type="EMBL" id="MFYX01000112">
    <property type="protein sequence ID" value="OGK02141.1"/>
    <property type="molecule type" value="Genomic_DNA"/>
</dbReference>
<name>A0A1F7F677_UNCRA</name>